<organism evidence="2 3">
    <name type="scientific">Rhizopus delemar</name>
    <dbReference type="NCBI Taxonomy" id="936053"/>
    <lineage>
        <taxon>Eukaryota</taxon>
        <taxon>Fungi</taxon>
        <taxon>Fungi incertae sedis</taxon>
        <taxon>Mucoromycota</taxon>
        <taxon>Mucoromycotina</taxon>
        <taxon>Mucoromycetes</taxon>
        <taxon>Mucorales</taxon>
        <taxon>Mucorineae</taxon>
        <taxon>Rhizopodaceae</taxon>
        <taxon>Rhizopus</taxon>
    </lineage>
</organism>
<dbReference type="InterPro" id="IPR008979">
    <property type="entry name" value="Galactose-bd-like_sf"/>
</dbReference>
<proteinExistence type="predicted"/>
<dbReference type="SUPFAM" id="SSF49785">
    <property type="entry name" value="Galactose-binding domain-like"/>
    <property type="match status" value="1"/>
</dbReference>
<keyword evidence="3" id="KW-1185">Reference proteome</keyword>
<name>A0A9P7C775_9FUNG</name>
<dbReference type="EMBL" id="JAANIU010007094">
    <property type="protein sequence ID" value="KAG1539027.1"/>
    <property type="molecule type" value="Genomic_DNA"/>
</dbReference>
<evidence type="ECO:0000313" key="2">
    <source>
        <dbReference type="EMBL" id="KAG1539027.1"/>
    </source>
</evidence>
<evidence type="ECO:0000259" key="1">
    <source>
        <dbReference type="PROSITE" id="PS50022"/>
    </source>
</evidence>
<dbReference type="Pfam" id="PF00754">
    <property type="entry name" value="F5_F8_type_C"/>
    <property type="match status" value="1"/>
</dbReference>
<sequence length="131" mass="14476">MARSAAVEFTIYSKVGGRGTVCFDRLTLQGLPPQDDSALVPSVIADTATALQDRMIDGKSDTFWISGGVKQQTISLDLHKSREIGGAVVDWLPDLEARRYTVRTSEDGRDWRTVREVTSCAGWPELALWHP</sequence>
<gene>
    <name evidence="2" type="ORF">G6F50_014571</name>
</gene>
<feature type="domain" description="F5/8 type C" evidence="1">
    <location>
        <begin position="22"/>
        <end position="131"/>
    </location>
</feature>
<protein>
    <recommendedName>
        <fullName evidence="1">F5/8 type C domain-containing protein</fullName>
    </recommendedName>
</protein>
<dbReference type="Gene3D" id="2.60.120.260">
    <property type="entry name" value="Galactose-binding domain-like"/>
    <property type="match status" value="1"/>
</dbReference>
<comment type="caution">
    <text evidence="2">The sequence shown here is derived from an EMBL/GenBank/DDBJ whole genome shotgun (WGS) entry which is preliminary data.</text>
</comment>
<dbReference type="Proteomes" id="UP000740926">
    <property type="component" value="Unassembled WGS sequence"/>
</dbReference>
<reference evidence="2 3" key="1">
    <citation type="journal article" date="2020" name="Microb. Genom.">
        <title>Genetic diversity of clinical and environmental Mucorales isolates obtained from an investigation of mucormycosis cases among solid organ transplant recipients.</title>
        <authorList>
            <person name="Nguyen M.H."/>
            <person name="Kaul D."/>
            <person name="Muto C."/>
            <person name="Cheng S.J."/>
            <person name="Richter R.A."/>
            <person name="Bruno V.M."/>
            <person name="Liu G."/>
            <person name="Beyhan S."/>
            <person name="Sundermann A.J."/>
            <person name="Mounaud S."/>
            <person name="Pasculle A.W."/>
            <person name="Nierman W.C."/>
            <person name="Driscoll E."/>
            <person name="Cumbie R."/>
            <person name="Clancy C.J."/>
            <person name="Dupont C.L."/>
        </authorList>
    </citation>
    <scope>NUCLEOTIDE SEQUENCE [LARGE SCALE GENOMIC DNA]</scope>
    <source>
        <strain evidence="2 3">GL24</strain>
    </source>
</reference>
<evidence type="ECO:0000313" key="3">
    <source>
        <dbReference type="Proteomes" id="UP000740926"/>
    </source>
</evidence>
<dbReference type="AlphaFoldDB" id="A0A9P7C775"/>
<dbReference type="InterPro" id="IPR000421">
    <property type="entry name" value="FA58C"/>
</dbReference>
<accession>A0A9P7C775</accession>
<dbReference type="PROSITE" id="PS50022">
    <property type="entry name" value="FA58C_3"/>
    <property type="match status" value="1"/>
</dbReference>